<name>A0A3R9AY08_9HYPH</name>
<evidence type="ECO:0000313" key="4">
    <source>
        <dbReference type="Proteomes" id="UP000518315"/>
    </source>
</evidence>
<proteinExistence type="predicted"/>
<protein>
    <submittedName>
        <fullName evidence="2">Uncharacterized protein</fullName>
    </submittedName>
</protein>
<sequence>MLKVTPPEAKETGEFGIKGGEVCKWWELVQKVEVEGLLQLPWRSCVTSDGIEVGTDESFSEGTSQDGTALVGLERGPVAEADVRPPKRMFEPAFWLRPLRSYPDRPADRVDFDVRMRKVGDQSEVRLLRHYPWRLEERRDPDGAVQFKVWNELEDQGMAVSTTDDQHRFEARRSPRAPTYPYTAFDKTFERVDMKKPASHRGVDCAWFDLKPDILKPAVKNVVRAECVTPDGIPLKFIGLDSSGAAEIFTAFDARRRPVDFKEMIPPPELIDPLTWGFTVGE</sequence>
<dbReference type="RefSeq" id="WP_125849819.1">
    <property type="nucleotide sequence ID" value="NZ_JACHXH010000030.1"/>
</dbReference>
<dbReference type="Proteomes" id="UP000518315">
    <property type="component" value="Unassembled WGS sequence"/>
</dbReference>
<reference evidence="2 3" key="1">
    <citation type="submission" date="2018-11" db="EMBL/GenBank/DDBJ databases">
        <authorList>
            <person name="Huo Y."/>
        </authorList>
    </citation>
    <scope>NUCLEOTIDE SEQUENCE [LARGE SCALE GENOMIC DNA]</scope>
    <source>
        <strain evidence="2 3">DSM 30132</strain>
    </source>
</reference>
<gene>
    <name evidence="2" type="ORF">EFD55_28725</name>
    <name evidence="1" type="ORF">FHS26_006055</name>
</gene>
<evidence type="ECO:0000313" key="1">
    <source>
        <dbReference type="EMBL" id="MBB3138277.1"/>
    </source>
</evidence>
<organism evidence="2 3">
    <name type="scientific">Rhizobium pisi</name>
    <dbReference type="NCBI Taxonomy" id="574561"/>
    <lineage>
        <taxon>Bacteria</taxon>
        <taxon>Pseudomonadati</taxon>
        <taxon>Pseudomonadota</taxon>
        <taxon>Alphaproteobacteria</taxon>
        <taxon>Hyphomicrobiales</taxon>
        <taxon>Rhizobiaceae</taxon>
        <taxon>Rhizobium/Agrobacterium group</taxon>
        <taxon>Rhizobium</taxon>
    </lineage>
</organism>
<dbReference type="EMBL" id="RJJT01000028">
    <property type="protein sequence ID" value="RSB63475.1"/>
    <property type="molecule type" value="Genomic_DNA"/>
</dbReference>
<comment type="caution">
    <text evidence="2">The sequence shown here is derived from an EMBL/GenBank/DDBJ whole genome shotgun (WGS) entry which is preliminary data.</text>
</comment>
<evidence type="ECO:0000313" key="2">
    <source>
        <dbReference type="EMBL" id="RSB63475.1"/>
    </source>
</evidence>
<dbReference type="EMBL" id="JACHXH010000030">
    <property type="protein sequence ID" value="MBB3138277.1"/>
    <property type="molecule type" value="Genomic_DNA"/>
</dbReference>
<dbReference type="Proteomes" id="UP000277279">
    <property type="component" value="Unassembled WGS sequence"/>
</dbReference>
<keyword evidence="4" id="KW-1185">Reference proteome</keyword>
<reference evidence="1 4" key="2">
    <citation type="submission" date="2020-08" db="EMBL/GenBank/DDBJ databases">
        <title>Genomic Encyclopedia of Type Strains, Phase III (KMG-III): the genomes of soil and plant-associated and newly described type strains.</title>
        <authorList>
            <person name="Whitman W."/>
        </authorList>
    </citation>
    <scope>NUCLEOTIDE SEQUENCE [LARGE SCALE GENOMIC DNA]</scope>
    <source>
        <strain evidence="1 4">CECT 4113</strain>
    </source>
</reference>
<evidence type="ECO:0000313" key="3">
    <source>
        <dbReference type="Proteomes" id="UP000277279"/>
    </source>
</evidence>
<accession>A0A3R9AY08</accession>
<dbReference type="AlphaFoldDB" id="A0A3R9AY08"/>
<dbReference type="OrthoDB" id="7596405at2"/>